<evidence type="ECO:0000256" key="4">
    <source>
        <dbReference type="ARBA" id="ARBA00022597"/>
    </source>
</evidence>
<dbReference type="EC" id="2.7.1.191" evidence="9"/>
<dbReference type="Proteomes" id="UP000190890">
    <property type="component" value="Unassembled WGS sequence"/>
</dbReference>
<evidence type="ECO:0000259" key="8">
    <source>
        <dbReference type="PROSITE" id="PS51101"/>
    </source>
</evidence>
<evidence type="ECO:0000256" key="7">
    <source>
        <dbReference type="ARBA" id="ARBA00022777"/>
    </source>
</evidence>
<dbReference type="GO" id="GO:0009401">
    <property type="term" value="P:phosphoenolpyruvate-dependent sugar phosphotransferase system"/>
    <property type="evidence" value="ECO:0007669"/>
    <property type="project" value="UniProtKB-KW"/>
</dbReference>
<evidence type="ECO:0000313" key="9">
    <source>
        <dbReference type="EMBL" id="OOM82260.1"/>
    </source>
</evidence>
<dbReference type="OrthoDB" id="9788818at2"/>
<evidence type="ECO:0000256" key="1">
    <source>
        <dbReference type="ARBA" id="ARBA00004496"/>
    </source>
</evidence>
<dbReference type="STRING" id="29367.CLPUN_03990"/>
<feature type="domain" description="PTS EIIB type-4" evidence="8">
    <location>
        <begin position="1"/>
        <end position="163"/>
    </location>
</feature>
<dbReference type="PROSITE" id="PS51101">
    <property type="entry name" value="PTS_EIIB_TYPE_4"/>
    <property type="match status" value="1"/>
</dbReference>
<accession>A0A1S8TX46</accession>
<keyword evidence="2" id="KW-0813">Transport</keyword>
<evidence type="ECO:0000313" key="10">
    <source>
        <dbReference type="Proteomes" id="UP000190890"/>
    </source>
</evidence>
<organism evidence="9 10">
    <name type="scientific">Clostridium puniceum</name>
    <dbReference type="NCBI Taxonomy" id="29367"/>
    <lineage>
        <taxon>Bacteria</taxon>
        <taxon>Bacillati</taxon>
        <taxon>Bacillota</taxon>
        <taxon>Clostridia</taxon>
        <taxon>Eubacteriales</taxon>
        <taxon>Clostridiaceae</taxon>
        <taxon>Clostridium</taxon>
    </lineage>
</organism>
<reference evidence="9 10" key="1">
    <citation type="submission" date="2016-05" db="EMBL/GenBank/DDBJ databases">
        <title>Microbial solvent formation.</title>
        <authorList>
            <person name="Poehlein A."/>
            <person name="Montoya Solano J.D."/>
            <person name="Flitsch S."/>
            <person name="Krabben P."/>
            <person name="Duerre P."/>
            <person name="Daniel R."/>
        </authorList>
    </citation>
    <scope>NUCLEOTIDE SEQUENCE [LARGE SCALE GENOMIC DNA]</scope>
    <source>
        <strain evidence="9 10">DSM 2619</strain>
    </source>
</reference>
<dbReference type="Gene3D" id="3.40.35.10">
    <property type="entry name" value="Phosphotransferase system, sorbose subfamily IIB component"/>
    <property type="match status" value="1"/>
</dbReference>
<keyword evidence="10" id="KW-1185">Reference proteome</keyword>
<dbReference type="GO" id="GO:0005737">
    <property type="term" value="C:cytoplasm"/>
    <property type="evidence" value="ECO:0007669"/>
    <property type="project" value="UniProtKB-SubCell"/>
</dbReference>
<dbReference type="EMBL" id="LZZM01000022">
    <property type="protein sequence ID" value="OOM82260.1"/>
    <property type="molecule type" value="Genomic_DNA"/>
</dbReference>
<keyword evidence="6" id="KW-0598">Phosphotransferase system</keyword>
<dbReference type="RefSeq" id="WP_077845703.1">
    <property type="nucleotide sequence ID" value="NZ_LZZM01000022.1"/>
</dbReference>
<keyword evidence="4" id="KW-0762">Sugar transport</keyword>
<comment type="caution">
    <text evidence="9">The sequence shown here is derived from an EMBL/GenBank/DDBJ whole genome shotgun (WGS) entry which is preliminary data.</text>
</comment>
<protein>
    <submittedName>
        <fullName evidence="9">Putative phosphotransferase enzyme IIB component</fullName>
        <ecNumber evidence="9">2.7.1.191</ecNumber>
    </submittedName>
</protein>
<dbReference type="InterPro" id="IPR004720">
    <property type="entry name" value="PTS_IIB_sorbose-sp"/>
</dbReference>
<dbReference type="Pfam" id="PF03830">
    <property type="entry name" value="PTSIIB_sorb"/>
    <property type="match status" value="1"/>
</dbReference>
<gene>
    <name evidence="9" type="ORF">CLPUN_03990</name>
</gene>
<proteinExistence type="predicted"/>
<name>A0A1S8TX46_9CLOT</name>
<evidence type="ECO:0000256" key="3">
    <source>
        <dbReference type="ARBA" id="ARBA00022490"/>
    </source>
</evidence>
<comment type="subcellular location">
    <subcellularLocation>
        <location evidence="1">Cytoplasm</location>
    </subcellularLocation>
</comment>
<evidence type="ECO:0000256" key="6">
    <source>
        <dbReference type="ARBA" id="ARBA00022683"/>
    </source>
</evidence>
<keyword evidence="5 9" id="KW-0808">Transferase</keyword>
<dbReference type="GO" id="GO:0016301">
    <property type="term" value="F:kinase activity"/>
    <property type="evidence" value="ECO:0007669"/>
    <property type="project" value="UniProtKB-KW"/>
</dbReference>
<evidence type="ECO:0000256" key="5">
    <source>
        <dbReference type="ARBA" id="ARBA00022679"/>
    </source>
</evidence>
<keyword evidence="3" id="KW-0963">Cytoplasm</keyword>
<evidence type="ECO:0000256" key="2">
    <source>
        <dbReference type="ARBA" id="ARBA00022448"/>
    </source>
</evidence>
<dbReference type="GO" id="GO:0008982">
    <property type="term" value="F:protein-N(PI)-phosphohistidine-sugar phosphotransferase activity"/>
    <property type="evidence" value="ECO:0007669"/>
    <property type="project" value="InterPro"/>
</dbReference>
<dbReference type="InterPro" id="IPR036667">
    <property type="entry name" value="PTS_IIB_sorbose-sp_sf"/>
</dbReference>
<dbReference type="SUPFAM" id="SSF52728">
    <property type="entry name" value="PTS IIb component"/>
    <property type="match status" value="1"/>
</dbReference>
<keyword evidence="7" id="KW-0418">Kinase</keyword>
<dbReference type="AlphaFoldDB" id="A0A1S8TX46"/>
<sequence>MISMIRIDDRLLHGQVAFVWAKYLGVNRIIVANNSVVKNDIQKMSLKMAVPDTTKCSILSIDEAVNVLNDPRAKNLKILIVVNNPEDARRLIEKVEDIPFVNISNYGLLSSDLSAKKKVTDTIYLTEEDIEEFNKIFKYGKRVEYQIVPTGQMKLLEILLEKN</sequence>